<name>B1YSN7_BURA4</name>
<sequence length="36" mass="3754">MRVGAPGEAGFQILSGKRSESLGWAAGYRWQSAATG</sequence>
<protein>
    <submittedName>
        <fullName evidence="1">Uncharacterized protein</fullName>
    </submittedName>
</protein>
<dbReference type="AlphaFoldDB" id="B1YSN7"/>
<accession>B1YSN7</accession>
<evidence type="ECO:0000313" key="1">
    <source>
        <dbReference type="EMBL" id="ACB64473.1"/>
    </source>
</evidence>
<organism evidence="1 2">
    <name type="scientific">Burkholderia ambifaria (strain MC40-6)</name>
    <dbReference type="NCBI Taxonomy" id="398577"/>
    <lineage>
        <taxon>Bacteria</taxon>
        <taxon>Pseudomonadati</taxon>
        <taxon>Pseudomonadota</taxon>
        <taxon>Betaproteobacteria</taxon>
        <taxon>Burkholderiales</taxon>
        <taxon>Burkholderiaceae</taxon>
        <taxon>Burkholderia</taxon>
        <taxon>Burkholderia cepacia complex</taxon>
    </lineage>
</organism>
<evidence type="ECO:0000313" key="2">
    <source>
        <dbReference type="Proteomes" id="UP000001680"/>
    </source>
</evidence>
<dbReference type="Proteomes" id="UP000001680">
    <property type="component" value="Chromosome 1"/>
</dbReference>
<reference evidence="2" key="1">
    <citation type="submission" date="2008-04" db="EMBL/GenBank/DDBJ databases">
        <title>Complete sequence of chromosome 1 of Burkholderia ambifaria MC40-6.</title>
        <authorList>
            <person name="Copeland A."/>
            <person name="Lucas S."/>
            <person name="Lapidus A."/>
            <person name="Glavina del Rio T."/>
            <person name="Dalin E."/>
            <person name="Tice H."/>
            <person name="Pitluck S."/>
            <person name="Chain P."/>
            <person name="Malfatti S."/>
            <person name="Shin M."/>
            <person name="Vergez L."/>
            <person name="Lang D."/>
            <person name="Schmutz J."/>
            <person name="Larimer F."/>
            <person name="Land M."/>
            <person name="Hauser L."/>
            <person name="Kyrpides N."/>
            <person name="Lykidis A."/>
            <person name="Ramette A."/>
            <person name="Konstantinidis K."/>
            <person name="Tiedje J."/>
            <person name="Richardson P."/>
        </authorList>
    </citation>
    <scope>NUCLEOTIDE SEQUENCE [LARGE SCALE GENOMIC DNA]</scope>
    <source>
        <strain evidence="2">MC40-6</strain>
    </source>
</reference>
<dbReference type="EMBL" id="CP001025">
    <property type="protein sequence ID" value="ACB64473.1"/>
    <property type="molecule type" value="Genomic_DNA"/>
</dbReference>
<proteinExistence type="predicted"/>
<dbReference type="KEGG" id="bac:BamMC406_1992"/>
<gene>
    <name evidence="1" type="ordered locus">BamMC406_1992</name>
</gene>
<dbReference type="HOGENOM" id="CLU_3354990_0_0_4"/>